<evidence type="ECO:0000313" key="1">
    <source>
        <dbReference type="EMBL" id="QHU06103.1"/>
    </source>
</evidence>
<reference evidence="1" key="1">
    <citation type="journal article" date="2020" name="Nature">
        <title>Giant virus diversity and host interactions through global metagenomics.</title>
        <authorList>
            <person name="Schulz F."/>
            <person name="Roux S."/>
            <person name="Paez-Espino D."/>
            <person name="Jungbluth S."/>
            <person name="Walsh D.A."/>
            <person name="Denef V.J."/>
            <person name="McMahon K.D."/>
            <person name="Konstantinidis K.T."/>
            <person name="Eloe-Fadrosh E.A."/>
            <person name="Kyrpides N.C."/>
            <person name="Woyke T."/>
        </authorList>
    </citation>
    <scope>NUCLEOTIDE SEQUENCE</scope>
    <source>
        <strain evidence="1">GVMAG-M-3300027747-57</strain>
    </source>
</reference>
<name>A0A6C0JL71_9ZZZZ</name>
<sequence>MDILEFLGVVAVDKVSESSQNEILFDNFIKQAKEKQILKLSKNDCNIEVPGTFFGKSNKKIDINFENDAYLDLYDYLVNKNIITKNLGKSTIITWNSVSIINQDKIRDKDKFKVECSNLFNKEKNSDFPNLLTCYSIDVDKLYNFLHLFSFKTPILYNFL</sequence>
<dbReference type="AlphaFoldDB" id="A0A6C0JL71"/>
<accession>A0A6C0JL71</accession>
<dbReference type="EMBL" id="MN740430">
    <property type="protein sequence ID" value="QHU06103.1"/>
    <property type="molecule type" value="Genomic_DNA"/>
</dbReference>
<proteinExistence type="predicted"/>
<protein>
    <submittedName>
        <fullName evidence="1">Uncharacterized protein</fullName>
    </submittedName>
</protein>
<organism evidence="1">
    <name type="scientific">viral metagenome</name>
    <dbReference type="NCBI Taxonomy" id="1070528"/>
    <lineage>
        <taxon>unclassified sequences</taxon>
        <taxon>metagenomes</taxon>
        <taxon>organismal metagenomes</taxon>
    </lineage>
</organism>